<dbReference type="CDD" id="cd03801">
    <property type="entry name" value="GT4_PimA-like"/>
    <property type="match status" value="1"/>
</dbReference>
<sequence>MQGNIFPLHKKNNLKIGIIHLSTEGIQIFVGGVGSYIRGQIQALPEIIDLLSVHDIQLEPHFIEIAYSKYNIFFDADSHAHYIGKIHEMGGTFSTVPNMTLGNTAGCLWPYGDAFLGDIQNWKISSAAAAAKIIDISENYDITLAFCHELPFSFTPLIASLHTATEGVNLKIIYVSHGTAFNHEMPLPNPERLIAESLPIQWAKVDANIKLGTISHFLANHLVSQYGADPNTFIPVPAGININDPWFRIRSEQEIRNTLSSYGISLEYPLAITLGRGVYYKRYDLLLQAASFLGNDIHAVIVSDPVLPELSVLASQLDVPTSIINSFDRELMACLIQWRNTRVCVLSAENEPNGLIPMESRWLARKQGALLIVADSGGLSEQVKHGINGFLHIPGDAAHLAEVIHHVCQLTELEMETIRQAGATLIEEQYNWKNQILTPLSSLIPQIAALN</sequence>
<evidence type="ECO:0000313" key="2">
    <source>
        <dbReference type="EMBL" id="CNE83508.1"/>
    </source>
</evidence>
<name>A0A0T9LDU3_YERKR</name>
<dbReference type="SUPFAM" id="SSF53756">
    <property type="entry name" value="UDP-Glycosyltransferase/glycogen phosphorylase"/>
    <property type="match status" value="1"/>
</dbReference>
<protein>
    <submittedName>
        <fullName evidence="2">Putative glycosyltransferase</fullName>
    </submittedName>
</protein>
<dbReference type="RefSeq" id="WP_186004208.1">
    <property type="nucleotide sequence ID" value="NZ_CAWMAB010000008.1"/>
</dbReference>
<feature type="domain" description="Glycosyl transferase family 1" evidence="1">
    <location>
        <begin position="261"/>
        <end position="421"/>
    </location>
</feature>
<dbReference type="PANTHER" id="PTHR12526">
    <property type="entry name" value="GLYCOSYLTRANSFERASE"/>
    <property type="match status" value="1"/>
</dbReference>
<dbReference type="Pfam" id="PF00534">
    <property type="entry name" value="Glycos_transf_1"/>
    <property type="match status" value="1"/>
</dbReference>
<dbReference type="Gene3D" id="3.40.50.2000">
    <property type="entry name" value="Glycogen Phosphorylase B"/>
    <property type="match status" value="2"/>
</dbReference>
<dbReference type="GO" id="GO:0016757">
    <property type="term" value="F:glycosyltransferase activity"/>
    <property type="evidence" value="ECO:0007669"/>
    <property type="project" value="InterPro"/>
</dbReference>
<dbReference type="EMBL" id="CPYI01000008">
    <property type="protein sequence ID" value="CNE83508.1"/>
    <property type="molecule type" value="Genomic_DNA"/>
</dbReference>
<dbReference type="GO" id="GO:1901135">
    <property type="term" value="P:carbohydrate derivative metabolic process"/>
    <property type="evidence" value="ECO:0007669"/>
    <property type="project" value="UniProtKB-ARBA"/>
</dbReference>
<evidence type="ECO:0000259" key="1">
    <source>
        <dbReference type="Pfam" id="PF00534"/>
    </source>
</evidence>
<evidence type="ECO:0000313" key="3">
    <source>
        <dbReference type="Proteomes" id="UP000045824"/>
    </source>
</evidence>
<gene>
    <name evidence="2" type="ORF">ERS008491_02394</name>
</gene>
<dbReference type="InterPro" id="IPR001296">
    <property type="entry name" value="Glyco_trans_1"/>
</dbReference>
<reference evidence="2 3" key="1">
    <citation type="submission" date="2015-03" db="EMBL/GenBank/DDBJ databases">
        <authorList>
            <person name="Murphy D."/>
        </authorList>
    </citation>
    <scope>NUCLEOTIDE SEQUENCE [LARGE SCALE GENOMIC DNA]</scope>
    <source>
        <strain evidence="2 3">FCF326</strain>
    </source>
</reference>
<accession>A0A0T9LDU3</accession>
<proteinExistence type="predicted"/>
<dbReference type="Proteomes" id="UP000045824">
    <property type="component" value="Unassembled WGS sequence"/>
</dbReference>
<keyword evidence="2" id="KW-0808">Transferase</keyword>
<dbReference type="AlphaFoldDB" id="A0A0T9LDU3"/>
<organism evidence="2 3">
    <name type="scientific">Yersinia kristensenii</name>
    <dbReference type="NCBI Taxonomy" id="28152"/>
    <lineage>
        <taxon>Bacteria</taxon>
        <taxon>Pseudomonadati</taxon>
        <taxon>Pseudomonadota</taxon>
        <taxon>Gammaproteobacteria</taxon>
        <taxon>Enterobacterales</taxon>
        <taxon>Yersiniaceae</taxon>
        <taxon>Yersinia</taxon>
    </lineage>
</organism>